<evidence type="ECO:0000313" key="1">
    <source>
        <dbReference type="EMBL" id="KAK2184364.1"/>
    </source>
</evidence>
<comment type="caution">
    <text evidence="1">The sequence shown here is derived from an EMBL/GenBank/DDBJ whole genome shotgun (WGS) entry which is preliminary data.</text>
</comment>
<reference evidence="1" key="1">
    <citation type="journal article" date="2023" name="Mol. Biol. Evol.">
        <title>Third-Generation Sequencing Reveals the Adaptive Role of the Epigenome in Three Deep-Sea Polychaetes.</title>
        <authorList>
            <person name="Perez M."/>
            <person name="Aroh O."/>
            <person name="Sun Y."/>
            <person name="Lan Y."/>
            <person name="Juniper S.K."/>
            <person name="Young C.R."/>
            <person name="Angers B."/>
            <person name="Qian P.Y."/>
        </authorList>
    </citation>
    <scope>NUCLEOTIDE SEQUENCE</scope>
    <source>
        <strain evidence="1">R07B-5</strain>
    </source>
</reference>
<accession>A0AAD9NXL2</accession>
<name>A0AAD9NXL2_RIDPI</name>
<sequence>MWDERNVDYLNQMAQKSRTGQIADIQSKDCVKSETICVMTKGTNVTFSAAFTPSAVAMGEKVLPSYGASVIEAS</sequence>
<organism evidence="1 2">
    <name type="scientific">Ridgeia piscesae</name>
    <name type="common">Tubeworm</name>
    <dbReference type="NCBI Taxonomy" id="27915"/>
    <lineage>
        <taxon>Eukaryota</taxon>
        <taxon>Metazoa</taxon>
        <taxon>Spiralia</taxon>
        <taxon>Lophotrochozoa</taxon>
        <taxon>Annelida</taxon>
        <taxon>Polychaeta</taxon>
        <taxon>Sedentaria</taxon>
        <taxon>Canalipalpata</taxon>
        <taxon>Sabellida</taxon>
        <taxon>Siboglinidae</taxon>
        <taxon>Ridgeia</taxon>
    </lineage>
</organism>
<proteinExistence type="predicted"/>
<gene>
    <name evidence="1" type="ORF">NP493_269g03027</name>
</gene>
<protein>
    <submittedName>
        <fullName evidence="1">Uncharacterized protein</fullName>
    </submittedName>
</protein>
<dbReference type="AlphaFoldDB" id="A0AAD9NXL2"/>
<keyword evidence="2" id="KW-1185">Reference proteome</keyword>
<dbReference type="Proteomes" id="UP001209878">
    <property type="component" value="Unassembled WGS sequence"/>
</dbReference>
<dbReference type="EMBL" id="JAODUO010000269">
    <property type="protein sequence ID" value="KAK2184364.1"/>
    <property type="molecule type" value="Genomic_DNA"/>
</dbReference>
<evidence type="ECO:0000313" key="2">
    <source>
        <dbReference type="Proteomes" id="UP001209878"/>
    </source>
</evidence>